<keyword evidence="3" id="KW-0378">Hydrolase</keyword>
<comment type="caution">
    <text evidence="3">The sequence shown here is derived from an EMBL/GenBank/DDBJ whole genome shotgun (WGS) entry which is preliminary data.</text>
</comment>
<proteinExistence type="predicted"/>
<dbReference type="PANTHER" id="PTHR30015">
    <property type="entry name" value="MRR RESTRICTION SYSTEM PROTEIN"/>
    <property type="match status" value="1"/>
</dbReference>
<evidence type="ECO:0000259" key="2">
    <source>
        <dbReference type="Pfam" id="PF04471"/>
    </source>
</evidence>
<dbReference type="InterPro" id="IPR011335">
    <property type="entry name" value="Restrct_endonuc-II-like"/>
</dbReference>
<protein>
    <submittedName>
        <fullName evidence="3">Restriction endonuclease</fullName>
    </submittedName>
</protein>
<accession>A0A6A7RQN0</accession>
<organism evidence="3 4">
    <name type="scientific">Candidatus Accumulibacter phosphatis</name>
    <dbReference type="NCBI Taxonomy" id="327160"/>
    <lineage>
        <taxon>Bacteria</taxon>
        <taxon>Pseudomonadati</taxon>
        <taxon>Pseudomonadota</taxon>
        <taxon>Betaproteobacteria</taxon>
        <taxon>Candidatus Accumulibacter</taxon>
    </lineage>
</organism>
<evidence type="ECO:0000313" key="3">
    <source>
        <dbReference type="EMBL" id="MQM29881.1"/>
    </source>
</evidence>
<dbReference type="SUPFAM" id="SSF52980">
    <property type="entry name" value="Restriction endonuclease-like"/>
    <property type="match status" value="1"/>
</dbReference>
<dbReference type="PANTHER" id="PTHR30015:SF6">
    <property type="entry name" value="SLL1429 PROTEIN"/>
    <property type="match status" value="1"/>
</dbReference>
<dbReference type="GO" id="GO:0003677">
    <property type="term" value="F:DNA binding"/>
    <property type="evidence" value="ECO:0007669"/>
    <property type="project" value="InterPro"/>
</dbReference>
<dbReference type="GO" id="GO:0009307">
    <property type="term" value="P:DNA restriction-modification system"/>
    <property type="evidence" value="ECO:0007669"/>
    <property type="project" value="InterPro"/>
</dbReference>
<reference evidence="3 4" key="1">
    <citation type="submission" date="2017-09" db="EMBL/GenBank/DDBJ databases">
        <title>Metagenomic Analysis Reveals Denitrifying Candidatus Accumulibacter and Flanking Population as a Source of N2O.</title>
        <authorList>
            <person name="Gao H."/>
            <person name="Mao Y."/>
            <person name="Zhao X."/>
            <person name="Liu W.-T."/>
            <person name="Zhang T."/>
            <person name="Wells G."/>
        </authorList>
    </citation>
    <scope>NUCLEOTIDE SEQUENCE [LARGE SCALE GENOMIC DNA]</scope>
    <source>
        <strain evidence="3">CANDO_2_IC</strain>
    </source>
</reference>
<dbReference type="InterPro" id="IPR007560">
    <property type="entry name" value="Restrct_endonuc_IV_Mrr"/>
</dbReference>
<dbReference type="EMBL" id="PDHS01000100">
    <property type="protein sequence ID" value="MQM29881.1"/>
    <property type="molecule type" value="Genomic_DNA"/>
</dbReference>
<name>A0A6A7RQN0_9PROT</name>
<evidence type="ECO:0000256" key="1">
    <source>
        <dbReference type="SAM" id="Phobius"/>
    </source>
</evidence>
<feature type="domain" description="Restriction endonuclease type IV Mrr" evidence="2">
    <location>
        <begin position="152"/>
        <end position="255"/>
    </location>
</feature>
<dbReference type="InterPro" id="IPR052906">
    <property type="entry name" value="Type_IV_Methyl-Rstrct_Enzyme"/>
</dbReference>
<keyword evidence="3" id="KW-0255">Endonuclease</keyword>
<keyword evidence="3" id="KW-0540">Nuclease</keyword>
<keyword evidence="1" id="KW-0812">Transmembrane</keyword>
<keyword evidence="1" id="KW-0472">Membrane</keyword>
<dbReference type="GO" id="GO:0015666">
    <property type="term" value="F:restriction endodeoxyribonuclease activity"/>
    <property type="evidence" value="ECO:0007669"/>
    <property type="project" value="TreeGrafter"/>
</dbReference>
<feature type="transmembrane region" description="Helical" evidence="1">
    <location>
        <begin position="28"/>
        <end position="53"/>
    </location>
</feature>
<keyword evidence="1" id="KW-1133">Transmembrane helix</keyword>
<dbReference type="Pfam" id="PF04471">
    <property type="entry name" value="Mrr_cat"/>
    <property type="match status" value="1"/>
</dbReference>
<dbReference type="InterPro" id="IPR011856">
    <property type="entry name" value="tRNA_endonuc-like_dom_sf"/>
</dbReference>
<dbReference type="Gene3D" id="3.40.1350.10">
    <property type="match status" value="1"/>
</dbReference>
<gene>
    <name evidence="3" type="ORF">CRU78_04740</name>
</gene>
<dbReference type="AlphaFoldDB" id="A0A6A7RQN0"/>
<dbReference type="Proteomes" id="UP000342300">
    <property type="component" value="Unassembled WGS sequence"/>
</dbReference>
<sequence>MHNLVTFIVFILFVAIFGDVGEFTRLLGGILIIGIPAAVLFWIFTSVSSSVSLEYEPIRQAKREAVLTRCKPVIEAYAPELLRKRRQFLVDRGYGIKNTKRWDEEKAFFLQNVVAQQVREAYIEIGATDLSAYIESVLDGFKCATPTAPKANSPIAYEQYCGDLLIKAGWQVSSTPCTGDQGADIIAKKYGRVVVIQCKQYSRPVGNKAVQEANAARLHYGADAAVVVSNMTYTRSAQELAGTTNVLLLHHEQLPKL</sequence>
<evidence type="ECO:0000313" key="4">
    <source>
        <dbReference type="Proteomes" id="UP000342300"/>
    </source>
</evidence>